<evidence type="ECO:0000313" key="5">
    <source>
        <dbReference type="EMBL" id="CAG9172016.1"/>
    </source>
</evidence>
<dbReference type="Proteomes" id="UP000721236">
    <property type="component" value="Unassembled WGS sequence"/>
</dbReference>
<feature type="domain" description="Alcohol dehydrogenase iron-type/glycerol dehydrogenase GldA" evidence="3">
    <location>
        <begin position="12"/>
        <end position="185"/>
    </location>
</feature>
<dbReference type="InterPro" id="IPR001670">
    <property type="entry name" value="ADH_Fe/GldA"/>
</dbReference>
<dbReference type="Gene3D" id="3.40.50.1970">
    <property type="match status" value="1"/>
</dbReference>
<dbReference type="InterPro" id="IPR056798">
    <property type="entry name" value="ADH_Fe_C"/>
</dbReference>
<sequence>MRIEDQVFFCAPGRLVVGPGTRGGLPALLHRLGYRTGVLVTDTFFTGRTPWVDEYLAAARALDIDTLVHDGGMADPTTTLCDAATAAVRAQLGGRTPDHVIALGGGSNIDLAKALCLTLPAGRPIGDFAAGIGRDTPVLPLVALPTTAGTGSEATPGAILVDPANATKIAVMDNRLRPAIAVIDPEFTYTCPPRVTADAGIDALTHAVESYLTQDSAACDRAGNPDPGYSGRNGLTMLFARESIRLCATFLRRVYRDGADTEARIGMAYASLYAALSYGSAGLNAVHGIAYGVAGITHQSHGSTNAVVLPYVLDALRHERHGELLDVARLFGIADADEALAVRRLPVVIRELVEELGIPGDLAAFGIGEAQLPRLTSDALGVARLAKAFPVADVPSRYAAIIRNAWGGTLAGAGGEGRRAA</sequence>
<proteinExistence type="inferred from homology"/>
<dbReference type="PANTHER" id="PTHR11496">
    <property type="entry name" value="ALCOHOL DEHYDROGENASE"/>
    <property type="match status" value="1"/>
</dbReference>
<dbReference type="PANTHER" id="PTHR11496:SF102">
    <property type="entry name" value="ALCOHOL DEHYDROGENASE 4"/>
    <property type="match status" value="1"/>
</dbReference>
<dbReference type="SUPFAM" id="SSF56796">
    <property type="entry name" value="Dehydroquinate synthase-like"/>
    <property type="match status" value="1"/>
</dbReference>
<feature type="domain" description="Fe-containing alcohol dehydrogenase-like C-terminal" evidence="4">
    <location>
        <begin position="235"/>
        <end position="381"/>
    </location>
</feature>
<dbReference type="Pfam" id="PF25137">
    <property type="entry name" value="ADH_Fe_C"/>
    <property type="match status" value="1"/>
</dbReference>
<dbReference type="EC" id="1.1.1.192" evidence="5"/>
<gene>
    <name evidence="5" type="primary">adh1</name>
    <name evidence="5" type="ORF">LMG21510_01840</name>
</gene>
<comment type="caution">
    <text evidence="5">The sequence shown here is derived from an EMBL/GenBank/DDBJ whole genome shotgun (WGS) entry which is preliminary data.</text>
</comment>
<dbReference type="RefSeq" id="WP_224041268.1">
    <property type="nucleotide sequence ID" value="NZ_CAJZAH010000002.1"/>
</dbReference>
<comment type="similarity">
    <text evidence="1">Belongs to the iron-containing alcohol dehydrogenase family.</text>
</comment>
<evidence type="ECO:0000256" key="2">
    <source>
        <dbReference type="ARBA" id="ARBA00023002"/>
    </source>
</evidence>
<organism evidence="5 6">
    <name type="scientific">Cupriavidus respiraculi</name>
    <dbReference type="NCBI Taxonomy" id="195930"/>
    <lineage>
        <taxon>Bacteria</taxon>
        <taxon>Pseudomonadati</taxon>
        <taxon>Pseudomonadota</taxon>
        <taxon>Betaproteobacteria</taxon>
        <taxon>Burkholderiales</taxon>
        <taxon>Burkholderiaceae</taxon>
        <taxon>Cupriavidus</taxon>
    </lineage>
</organism>
<evidence type="ECO:0000259" key="4">
    <source>
        <dbReference type="Pfam" id="PF25137"/>
    </source>
</evidence>
<dbReference type="EMBL" id="CAJZAH010000002">
    <property type="protein sequence ID" value="CAG9172016.1"/>
    <property type="molecule type" value="Genomic_DNA"/>
</dbReference>
<evidence type="ECO:0000256" key="1">
    <source>
        <dbReference type="ARBA" id="ARBA00007358"/>
    </source>
</evidence>
<dbReference type="Gene3D" id="1.20.1090.10">
    <property type="entry name" value="Dehydroquinate synthase-like - alpha domain"/>
    <property type="match status" value="1"/>
</dbReference>
<dbReference type="GO" id="GO:0050060">
    <property type="term" value="F:long-chain-alcohol dehydrogenase activity"/>
    <property type="evidence" value="ECO:0007669"/>
    <property type="project" value="UniProtKB-EC"/>
</dbReference>
<accession>A0ABN7YIL6</accession>
<keyword evidence="6" id="KW-1185">Reference proteome</keyword>
<dbReference type="InterPro" id="IPR039697">
    <property type="entry name" value="Alcohol_dehydrogenase_Fe"/>
</dbReference>
<protein>
    <submittedName>
        <fullName evidence="5">Long-chain-alcohol dehydrogenase 1</fullName>
        <ecNumber evidence="5">1.1.1.192</ecNumber>
    </submittedName>
</protein>
<evidence type="ECO:0000259" key="3">
    <source>
        <dbReference type="Pfam" id="PF00465"/>
    </source>
</evidence>
<keyword evidence="2 5" id="KW-0560">Oxidoreductase</keyword>
<name>A0ABN7YIL6_9BURK</name>
<dbReference type="Pfam" id="PF00465">
    <property type="entry name" value="Fe-ADH"/>
    <property type="match status" value="1"/>
</dbReference>
<evidence type="ECO:0000313" key="6">
    <source>
        <dbReference type="Proteomes" id="UP000721236"/>
    </source>
</evidence>
<reference evidence="5 6" key="1">
    <citation type="submission" date="2021-08" db="EMBL/GenBank/DDBJ databases">
        <authorList>
            <person name="Peeters C."/>
        </authorList>
    </citation>
    <scope>NUCLEOTIDE SEQUENCE [LARGE SCALE GENOMIC DNA]</scope>
    <source>
        <strain evidence="5 6">LMG 21510</strain>
    </source>
</reference>